<keyword evidence="3" id="KW-1185">Reference proteome</keyword>
<dbReference type="InterPro" id="IPR050789">
    <property type="entry name" value="Diverse_Enzym_Activities"/>
</dbReference>
<evidence type="ECO:0000313" key="2">
    <source>
        <dbReference type="EMBL" id="REF97383.1"/>
    </source>
</evidence>
<organism evidence="2 3">
    <name type="scientific">Asanoa ferruginea</name>
    <dbReference type="NCBI Taxonomy" id="53367"/>
    <lineage>
        <taxon>Bacteria</taxon>
        <taxon>Bacillati</taxon>
        <taxon>Actinomycetota</taxon>
        <taxon>Actinomycetes</taxon>
        <taxon>Micromonosporales</taxon>
        <taxon>Micromonosporaceae</taxon>
        <taxon>Asanoa</taxon>
    </lineage>
</organism>
<dbReference type="PANTHER" id="PTHR43283:SF3">
    <property type="entry name" value="BETA-LACTAMASE FAMILY PROTEIN (AFU_ORTHOLOGUE AFUA_5G07500)"/>
    <property type="match status" value="1"/>
</dbReference>
<sequence length="386" mass="42546">MRLRRLRDVLTGYVDRGDVPGVVALVSRRGQSHIETLGSTAYAGGRPMAADTIFRVSSMTKPVTAAATMLLVEECRLRLDDPVDALLPELADRQVLRSMGAALHDTVPAFRPITVRDLLTFTWGFGQVYAPPATYPVLKAAWDLGIGMQEPRPREMPDPDEWLKRLGSLPLMAQPGERWFYNTGSDVLGVLVARASGRSFDEFLRERVFAPLGMADTGFAVPPSSSHRLAAGYWGEPPVPLDTQEEWTTVPPFFSGAGGLVSTVEDFFAFGRMMLRAGDERLLSRPTLATMFEDHLTPAQKVLPHWVVNEFEGSGWGFGGKVTTRRLGLADTPGKFGWDGGLGTSWRVDPAEEMITILMTQRGWLSPEPPPILRDFWALAYAAIDD</sequence>
<dbReference type="Pfam" id="PF00144">
    <property type="entry name" value="Beta-lactamase"/>
    <property type="match status" value="1"/>
</dbReference>
<dbReference type="InterPro" id="IPR012338">
    <property type="entry name" value="Beta-lactam/transpept-like"/>
</dbReference>
<accession>A0A3D9ZN53</accession>
<evidence type="ECO:0000313" key="3">
    <source>
        <dbReference type="Proteomes" id="UP000256913"/>
    </source>
</evidence>
<protein>
    <submittedName>
        <fullName evidence="2">CubicO group peptidase (Beta-lactamase class C family)</fullName>
    </submittedName>
</protein>
<reference evidence="2 3" key="1">
    <citation type="submission" date="2018-08" db="EMBL/GenBank/DDBJ databases">
        <title>Sequencing the genomes of 1000 actinobacteria strains.</title>
        <authorList>
            <person name="Klenk H.-P."/>
        </authorList>
    </citation>
    <scope>NUCLEOTIDE SEQUENCE [LARGE SCALE GENOMIC DNA]</scope>
    <source>
        <strain evidence="2 3">DSM 44099</strain>
    </source>
</reference>
<dbReference type="Gene3D" id="3.40.710.10">
    <property type="entry name" value="DD-peptidase/beta-lactamase superfamily"/>
    <property type="match status" value="1"/>
</dbReference>
<dbReference type="PANTHER" id="PTHR43283">
    <property type="entry name" value="BETA-LACTAMASE-RELATED"/>
    <property type="match status" value="1"/>
</dbReference>
<evidence type="ECO:0000259" key="1">
    <source>
        <dbReference type="Pfam" id="PF00144"/>
    </source>
</evidence>
<name>A0A3D9ZN53_9ACTN</name>
<dbReference type="SUPFAM" id="SSF56601">
    <property type="entry name" value="beta-lactamase/transpeptidase-like"/>
    <property type="match status" value="1"/>
</dbReference>
<feature type="domain" description="Beta-lactamase-related" evidence="1">
    <location>
        <begin position="7"/>
        <end position="362"/>
    </location>
</feature>
<dbReference type="Proteomes" id="UP000256913">
    <property type="component" value="Unassembled WGS sequence"/>
</dbReference>
<gene>
    <name evidence="2" type="ORF">DFJ67_3381</name>
</gene>
<comment type="caution">
    <text evidence="2">The sequence shown here is derived from an EMBL/GenBank/DDBJ whole genome shotgun (WGS) entry which is preliminary data.</text>
</comment>
<dbReference type="AlphaFoldDB" id="A0A3D9ZN53"/>
<dbReference type="EMBL" id="QUMQ01000001">
    <property type="protein sequence ID" value="REF97383.1"/>
    <property type="molecule type" value="Genomic_DNA"/>
</dbReference>
<proteinExistence type="predicted"/>
<dbReference type="InterPro" id="IPR001466">
    <property type="entry name" value="Beta-lactam-related"/>
</dbReference>